<name>A0ACB9NXA5_9MYRT</name>
<accession>A0ACB9NXA5</accession>
<organism evidence="1 2">
    <name type="scientific">Melastoma candidum</name>
    <dbReference type="NCBI Taxonomy" id="119954"/>
    <lineage>
        <taxon>Eukaryota</taxon>
        <taxon>Viridiplantae</taxon>
        <taxon>Streptophyta</taxon>
        <taxon>Embryophyta</taxon>
        <taxon>Tracheophyta</taxon>
        <taxon>Spermatophyta</taxon>
        <taxon>Magnoliopsida</taxon>
        <taxon>eudicotyledons</taxon>
        <taxon>Gunneridae</taxon>
        <taxon>Pentapetalae</taxon>
        <taxon>rosids</taxon>
        <taxon>malvids</taxon>
        <taxon>Myrtales</taxon>
        <taxon>Melastomataceae</taxon>
        <taxon>Melastomatoideae</taxon>
        <taxon>Melastomateae</taxon>
        <taxon>Melastoma</taxon>
    </lineage>
</organism>
<gene>
    <name evidence="1" type="ORF">MLD38_024933</name>
</gene>
<evidence type="ECO:0000313" key="2">
    <source>
        <dbReference type="Proteomes" id="UP001057402"/>
    </source>
</evidence>
<reference evidence="2" key="1">
    <citation type="journal article" date="2023" name="Front. Plant Sci.">
        <title>Chromosomal-level genome assembly of Melastoma candidum provides insights into trichome evolution.</title>
        <authorList>
            <person name="Zhong Y."/>
            <person name="Wu W."/>
            <person name="Sun C."/>
            <person name="Zou P."/>
            <person name="Liu Y."/>
            <person name="Dai S."/>
            <person name="Zhou R."/>
        </authorList>
    </citation>
    <scope>NUCLEOTIDE SEQUENCE [LARGE SCALE GENOMIC DNA]</scope>
</reference>
<protein>
    <submittedName>
        <fullName evidence="1">Uncharacterized protein</fullName>
    </submittedName>
</protein>
<comment type="caution">
    <text evidence="1">The sequence shown here is derived from an EMBL/GenBank/DDBJ whole genome shotgun (WGS) entry which is preliminary data.</text>
</comment>
<proteinExistence type="predicted"/>
<sequence length="903" mass="97235">MRNNDVQRQSNGGGSNHRANGLIPSSFRAISSYWRIVSSGASTVARSAANVASSLVDRDDYPSHDQVLWAGFDKLEGDGHAVRRVLLLGYRSGFQVWDVEEAEDVRDLVSRHDGPVSFMQMLPNPIPSKKMEDKFSNSRPLLVVCSDNTGGAISQDGFTAHNNCSMPNGHDNSFVPTTVRFYSIKSQSYVHVLKFRSAVYSVRCSCRVVAISQAAQIHCFDSKTLERAYAILTHPITSGPPGSSGIGYGPLAVGPRWMAYCGNPVLPSNTGWVTPQHLTSSASFSGFPSNGGMVAHYAKESGKQLAAGIVTLGDMGHKKLSKYCSERILDGVCHHADNSTRKGPGLVNGCIQDADNVGVVVIRDIVSKSVVAQLKAHKSPISALCFDPSGTLLVTASVMGHNINVFKVMAVNPRDSAAAGLNSSCVHLFRLQRGLTNAVIQDISFSDDCSWIMVSSTRGTSHLFALTPPEGTSIFLSADISLSSQAGGTSVPVKSATRCPPNIDIGLPSQTSFPTNGNPVTLSAISRIRNGTNGWRGTISGAAAAATGRLSSLNGAIASSFHNCRGSNAFTDRSSEKAKHHLLVFSPSGSMIQYALQIPTGLDTVTAMTRVGNSPDSAVDCDGRLVVEAIRKWNICQKQTRRDREEDSLDIYGENGTSDNKKIYPEGMIIGYNNLHGTAQKGTKTSANNVDKHPLYISEVELQMHQAKLPLWAKSGIHFLSMLANDVNNLDEGTSFGGEIEIERIPARMVAARSRDLVPVFDCLQTFKVQSPRVTNKNDYNAYGQGSNDYGQAVHRTSFVTLNRNLSLSSRNSLDLDSDVGNPLGCAKPHHSSEKIGSNGSLEFSESNGSVNRDGTPIVNTRPDIVNNRESHETEEAPLMNIDSEESEAKMESHLEDEGGIFD</sequence>
<dbReference type="Proteomes" id="UP001057402">
    <property type="component" value="Chromosome 7"/>
</dbReference>
<keyword evidence="2" id="KW-1185">Reference proteome</keyword>
<evidence type="ECO:0000313" key="1">
    <source>
        <dbReference type="EMBL" id="KAI4340059.1"/>
    </source>
</evidence>
<dbReference type="EMBL" id="CM042886">
    <property type="protein sequence ID" value="KAI4340059.1"/>
    <property type="molecule type" value="Genomic_DNA"/>
</dbReference>